<dbReference type="EMBL" id="UGUU01000002">
    <property type="protein sequence ID" value="SUE95784.1"/>
    <property type="molecule type" value="Genomic_DNA"/>
</dbReference>
<evidence type="ECO:0000313" key="2">
    <source>
        <dbReference type="Proteomes" id="UP000254260"/>
    </source>
</evidence>
<dbReference type="AlphaFoldDB" id="A0A379PPK9"/>
<dbReference type="SUPFAM" id="SSF55729">
    <property type="entry name" value="Acyl-CoA N-acyltransferases (Nat)"/>
    <property type="match status" value="1"/>
</dbReference>
<dbReference type="RefSeq" id="WP_181880459.1">
    <property type="nucleotide sequence ID" value="NZ_UGUU01000002.1"/>
</dbReference>
<sequence>MTLPNDQELIVDYRPGAKPRFSLMDDMWVEKGTKADWDQLHDLHYKAETLPAGPHFWRCVNYRDNTLIGVVVLSSVALLLAPRHEVFPKLKPGKDSHFTNVHRATFLNANFRRAARIVTDTMYRGVGVSYRMVNLAMRMEGYKFVEIQSSMSKFNPFDVKSGFKHAHLKSAAAYEKGLKFMRTLFEAHPADHQAVMTELNAMPEAMRKKALEELRAFYYRHSSREKTGSNLNVGTGKVDAMEPEHLLRELQQLVFASPVYGIWQNPDLGRDIPTRLPLKAFDLQKSTEPLRLDLL</sequence>
<dbReference type="InterPro" id="IPR016181">
    <property type="entry name" value="Acyl_CoA_acyltransferase"/>
</dbReference>
<organism evidence="1 2">
    <name type="scientific">Ectopseudomonas mendocina</name>
    <name type="common">Pseudomonas mendocina</name>
    <dbReference type="NCBI Taxonomy" id="300"/>
    <lineage>
        <taxon>Bacteria</taxon>
        <taxon>Pseudomonadati</taxon>
        <taxon>Pseudomonadota</taxon>
        <taxon>Gammaproteobacteria</taxon>
        <taxon>Pseudomonadales</taxon>
        <taxon>Pseudomonadaceae</taxon>
        <taxon>Ectopseudomonas</taxon>
    </lineage>
</organism>
<proteinExistence type="predicted"/>
<protein>
    <submittedName>
        <fullName evidence="1">Uncharacterized protein</fullName>
    </submittedName>
</protein>
<name>A0A379PPK9_ECTME</name>
<dbReference type="Proteomes" id="UP000254260">
    <property type="component" value="Unassembled WGS sequence"/>
</dbReference>
<accession>A0A379PPK9</accession>
<gene>
    <name evidence="1" type="ORF">NCTC10899_05025</name>
</gene>
<evidence type="ECO:0000313" key="1">
    <source>
        <dbReference type="EMBL" id="SUE95784.1"/>
    </source>
</evidence>
<reference evidence="1 2" key="1">
    <citation type="submission" date="2018-06" db="EMBL/GenBank/DDBJ databases">
        <authorList>
            <consortium name="Pathogen Informatics"/>
            <person name="Doyle S."/>
        </authorList>
    </citation>
    <scope>NUCLEOTIDE SEQUENCE [LARGE SCALE GENOMIC DNA]</scope>
    <source>
        <strain evidence="1 2">NCTC10899</strain>
    </source>
</reference>